<dbReference type="EMBL" id="MQUB01000001">
    <property type="protein sequence ID" value="PQB04182.1"/>
    <property type="molecule type" value="Genomic_DNA"/>
</dbReference>
<accession>A0A2S7KNI5</accession>
<comment type="caution">
    <text evidence="1">The sequence shown here is derived from an EMBL/GenBank/DDBJ whole genome shotgun (WGS) entry which is preliminary data.</text>
</comment>
<protein>
    <submittedName>
        <fullName evidence="1">Uncharacterized protein</fullName>
    </submittedName>
</protein>
<gene>
    <name evidence="1" type="ORF">BST85_04145</name>
</gene>
<dbReference type="RefSeq" id="WP_104812108.1">
    <property type="nucleotide sequence ID" value="NZ_MQUB01000001.1"/>
</dbReference>
<proteinExistence type="predicted"/>
<evidence type="ECO:0000313" key="1">
    <source>
        <dbReference type="EMBL" id="PQB04182.1"/>
    </source>
</evidence>
<keyword evidence="2" id="KW-1185">Reference proteome</keyword>
<reference evidence="1 2" key="1">
    <citation type="submission" date="2016-11" db="EMBL/GenBank/DDBJ databases">
        <title>Trade-off between light-utilization and light-protection in marine flavobacteria.</title>
        <authorList>
            <person name="Kumagai Y."/>
        </authorList>
    </citation>
    <scope>NUCLEOTIDE SEQUENCE [LARGE SCALE GENOMIC DNA]</scope>
    <source>
        <strain evidence="1 2">NBRC 107741</strain>
    </source>
</reference>
<evidence type="ECO:0000313" key="2">
    <source>
        <dbReference type="Proteomes" id="UP000239800"/>
    </source>
</evidence>
<sequence length="89" mass="10203">MLYQKLLLLEQKIIRDRHTAEQKMVVLNDIKIYLSGLSIGSEVLIGLEQNKFIELLEDLKGKSLTVAERKMLLELNEVTQQLGNDGYSQ</sequence>
<organism evidence="1 2">
    <name type="scientific">Aureitalea marina</name>
    <dbReference type="NCBI Taxonomy" id="930804"/>
    <lineage>
        <taxon>Bacteria</taxon>
        <taxon>Pseudomonadati</taxon>
        <taxon>Bacteroidota</taxon>
        <taxon>Flavobacteriia</taxon>
        <taxon>Flavobacteriales</taxon>
        <taxon>Flavobacteriaceae</taxon>
        <taxon>Aureitalea</taxon>
    </lineage>
</organism>
<name>A0A2S7KNI5_9FLAO</name>
<dbReference type="Proteomes" id="UP000239800">
    <property type="component" value="Unassembled WGS sequence"/>
</dbReference>
<dbReference type="AlphaFoldDB" id="A0A2S7KNI5"/>